<organism evidence="3 4">
    <name type="scientific">Choiromyces venosus 120613-1</name>
    <dbReference type="NCBI Taxonomy" id="1336337"/>
    <lineage>
        <taxon>Eukaryota</taxon>
        <taxon>Fungi</taxon>
        <taxon>Dikarya</taxon>
        <taxon>Ascomycota</taxon>
        <taxon>Pezizomycotina</taxon>
        <taxon>Pezizomycetes</taxon>
        <taxon>Pezizales</taxon>
        <taxon>Tuberaceae</taxon>
        <taxon>Choiromyces</taxon>
    </lineage>
</organism>
<proteinExistence type="predicted"/>
<dbReference type="GO" id="GO:0016301">
    <property type="term" value="F:kinase activity"/>
    <property type="evidence" value="ECO:0007669"/>
    <property type="project" value="UniProtKB-KW"/>
</dbReference>
<sequence>MVQTPPPPSSPSSPSPPPLPQPHSPELHQILSKAFLLPSSSSSSSSNSTPPTITSITDLTTCPQTYNTSYKLTLSSNTSYVLKISPPPETRVLRYECGILEAEADLLPLLQQQATAAGPGPQVPRVLSYDDTRSIIDSPYILLSWLPGVSLRTARPSMSPEAIARVEKSIGAYLRSLSNISPPAAAAAGFGRATRTAKRYTHWRDAFTALVEAVLSDGEEMLVLLPYQEIRQQVRRWTPALDEVRCPGLAVLDFDDGGVLLRDGEEGEGGMEVVGVVDFERAGWYDPLLCAACLRPSEAFMEGYGKEALEGAGAKVRRLLYSCYYACVKVVGAYYHETGECNEMEERKNLIRSLNELVNLAAE</sequence>
<dbReference type="OrthoDB" id="5210591at2759"/>
<feature type="compositionally biased region" description="Low complexity" evidence="1">
    <location>
        <begin position="36"/>
        <end position="59"/>
    </location>
</feature>
<keyword evidence="4" id="KW-1185">Reference proteome</keyword>
<evidence type="ECO:0000256" key="1">
    <source>
        <dbReference type="SAM" id="MobiDB-lite"/>
    </source>
</evidence>
<keyword evidence="3" id="KW-0418">Kinase</keyword>
<dbReference type="InterPro" id="IPR051678">
    <property type="entry name" value="AGP_Transferase"/>
</dbReference>
<keyword evidence="3" id="KW-0808">Transferase</keyword>
<dbReference type="PANTHER" id="PTHR21310">
    <property type="entry name" value="AMINOGLYCOSIDE PHOSPHOTRANSFERASE-RELATED-RELATED"/>
    <property type="match status" value="1"/>
</dbReference>
<evidence type="ECO:0000313" key="3">
    <source>
        <dbReference type="EMBL" id="RPA99204.1"/>
    </source>
</evidence>
<feature type="compositionally biased region" description="Pro residues" evidence="1">
    <location>
        <begin position="1"/>
        <end position="23"/>
    </location>
</feature>
<gene>
    <name evidence="3" type="ORF">L873DRAFT_1768078</name>
</gene>
<feature type="region of interest" description="Disordered" evidence="1">
    <location>
        <begin position="1"/>
        <end position="59"/>
    </location>
</feature>
<dbReference type="AlphaFoldDB" id="A0A3N4JZW6"/>
<dbReference type="EMBL" id="ML120389">
    <property type="protein sequence ID" value="RPA99204.1"/>
    <property type="molecule type" value="Genomic_DNA"/>
</dbReference>
<name>A0A3N4JZW6_9PEZI</name>
<dbReference type="InterPro" id="IPR002575">
    <property type="entry name" value="Aminoglycoside_PTrfase"/>
</dbReference>
<dbReference type="Pfam" id="PF01636">
    <property type="entry name" value="APH"/>
    <property type="match status" value="1"/>
</dbReference>
<feature type="domain" description="Aminoglycoside phosphotransferase" evidence="2">
    <location>
        <begin position="67"/>
        <end position="288"/>
    </location>
</feature>
<dbReference type="InterPro" id="IPR011009">
    <property type="entry name" value="Kinase-like_dom_sf"/>
</dbReference>
<evidence type="ECO:0000313" key="4">
    <source>
        <dbReference type="Proteomes" id="UP000276215"/>
    </source>
</evidence>
<dbReference type="SUPFAM" id="SSF56112">
    <property type="entry name" value="Protein kinase-like (PK-like)"/>
    <property type="match status" value="1"/>
</dbReference>
<evidence type="ECO:0000259" key="2">
    <source>
        <dbReference type="Pfam" id="PF01636"/>
    </source>
</evidence>
<dbReference type="Proteomes" id="UP000276215">
    <property type="component" value="Unassembled WGS sequence"/>
</dbReference>
<reference evidence="3 4" key="1">
    <citation type="journal article" date="2018" name="Nat. Ecol. Evol.">
        <title>Pezizomycetes genomes reveal the molecular basis of ectomycorrhizal truffle lifestyle.</title>
        <authorList>
            <person name="Murat C."/>
            <person name="Payen T."/>
            <person name="Noel B."/>
            <person name="Kuo A."/>
            <person name="Morin E."/>
            <person name="Chen J."/>
            <person name="Kohler A."/>
            <person name="Krizsan K."/>
            <person name="Balestrini R."/>
            <person name="Da Silva C."/>
            <person name="Montanini B."/>
            <person name="Hainaut M."/>
            <person name="Levati E."/>
            <person name="Barry K.W."/>
            <person name="Belfiori B."/>
            <person name="Cichocki N."/>
            <person name="Clum A."/>
            <person name="Dockter R.B."/>
            <person name="Fauchery L."/>
            <person name="Guy J."/>
            <person name="Iotti M."/>
            <person name="Le Tacon F."/>
            <person name="Lindquist E.A."/>
            <person name="Lipzen A."/>
            <person name="Malagnac F."/>
            <person name="Mello A."/>
            <person name="Molinier V."/>
            <person name="Miyauchi S."/>
            <person name="Poulain J."/>
            <person name="Riccioni C."/>
            <person name="Rubini A."/>
            <person name="Sitrit Y."/>
            <person name="Splivallo R."/>
            <person name="Traeger S."/>
            <person name="Wang M."/>
            <person name="Zifcakova L."/>
            <person name="Wipf D."/>
            <person name="Zambonelli A."/>
            <person name="Paolocci F."/>
            <person name="Nowrousian M."/>
            <person name="Ottonello S."/>
            <person name="Baldrian P."/>
            <person name="Spatafora J.W."/>
            <person name="Henrissat B."/>
            <person name="Nagy L.G."/>
            <person name="Aury J.M."/>
            <person name="Wincker P."/>
            <person name="Grigoriev I.V."/>
            <person name="Bonfante P."/>
            <person name="Martin F.M."/>
        </authorList>
    </citation>
    <scope>NUCLEOTIDE SEQUENCE [LARGE SCALE GENOMIC DNA]</scope>
    <source>
        <strain evidence="3 4">120613-1</strain>
    </source>
</reference>
<dbReference type="Gene3D" id="3.90.1200.10">
    <property type="match status" value="1"/>
</dbReference>
<dbReference type="PANTHER" id="PTHR21310:SF15">
    <property type="entry name" value="AMINOGLYCOSIDE PHOSPHOTRANSFERASE DOMAIN-CONTAINING PROTEIN"/>
    <property type="match status" value="1"/>
</dbReference>
<protein>
    <submittedName>
        <fullName evidence="3">Kinase-like protein</fullName>
    </submittedName>
</protein>
<accession>A0A3N4JZW6</accession>